<keyword evidence="3" id="KW-0540">Nuclease</keyword>
<evidence type="ECO:0000256" key="4">
    <source>
        <dbReference type="ARBA" id="ARBA00022759"/>
    </source>
</evidence>
<dbReference type="GO" id="GO:0042781">
    <property type="term" value="F:3'-tRNA processing endoribonuclease activity"/>
    <property type="evidence" value="ECO:0007669"/>
    <property type="project" value="TreeGrafter"/>
</dbReference>
<evidence type="ECO:0000256" key="2">
    <source>
        <dbReference type="ARBA" id="ARBA00022694"/>
    </source>
</evidence>
<evidence type="ECO:0000256" key="1">
    <source>
        <dbReference type="ARBA" id="ARBA00002663"/>
    </source>
</evidence>
<dbReference type="Pfam" id="PF00825">
    <property type="entry name" value="Ribonuclease_P"/>
    <property type="match status" value="1"/>
</dbReference>
<dbReference type="GO" id="GO:0000049">
    <property type="term" value="F:tRNA binding"/>
    <property type="evidence" value="ECO:0007669"/>
    <property type="project" value="InterPro"/>
</dbReference>
<protein>
    <submittedName>
        <fullName evidence="7">Ribonuclease P protein component</fullName>
        <ecNumber evidence="7">3.1.26.5</ecNumber>
    </submittedName>
</protein>
<sequence>MVVAMQTFKKNERLCSATETDRLFREGKVLFRHPLKLIWLPAAWEGPPVVKVIISVPKRNFRHAVSRNRIRRIIRECYRKNKHILSEGLGDQKCTLGLVFAGKEIPQYIKLEPIIILLFQRLIQEHEKAAG</sequence>
<keyword evidence="4" id="KW-0255">Endonuclease</keyword>
<proteinExistence type="inferred from homology"/>
<dbReference type="HAMAP" id="MF_00227">
    <property type="entry name" value="RNase_P"/>
    <property type="match status" value="1"/>
</dbReference>
<dbReference type="PROSITE" id="PS00648">
    <property type="entry name" value="RIBONUCLEASE_P"/>
    <property type="match status" value="1"/>
</dbReference>
<comment type="function">
    <text evidence="1">RNaseP catalyzes the removal of the 5'-leader sequence from pre-tRNA to produce the mature 5'-terminus. It can also cleave other RNA substrates such as 4.5S RNA. The protein component plays an auxiliary but essential role in vivo by binding to the 5'-leader sequence and broadening the substrate specificity of the ribozyme.</text>
</comment>
<gene>
    <name evidence="7" type="primary">rnpA_10</name>
    <name evidence="7" type="ORF">SDC9_29014</name>
</gene>
<keyword evidence="6" id="KW-0694">RNA-binding</keyword>
<dbReference type="GO" id="GO:0030677">
    <property type="term" value="C:ribonuclease P complex"/>
    <property type="evidence" value="ECO:0007669"/>
    <property type="project" value="TreeGrafter"/>
</dbReference>
<dbReference type="SUPFAM" id="SSF54211">
    <property type="entry name" value="Ribosomal protein S5 domain 2-like"/>
    <property type="match status" value="1"/>
</dbReference>
<dbReference type="PANTHER" id="PTHR33992">
    <property type="entry name" value="RIBONUCLEASE P PROTEIN COMPONENT"/>
    <property type="match status" value="1"/>
</dbReference>
<dbReference type="InterPro" id="IPR020568">
    <property type="entry name" value="Ribosomal_Su5_D2-typ_SF"/>
</dbReference>
<evidence type="ECO:0000256" key="5">
    <source>
        <dbReference type="ARBA" id="ARBA00022801"/>
    </source>
</evidence>
<evidence type="ECO:0000256" key="3">
    <source>
        <dbReference type="ARBA" id="ARBA00022722"/>
    </source>
</evidence>
<keyword evidence="5 7" id="KW-0378">Hydrolase</keyword>
<dbReference type="GO" id="GO:0004526">
    <property type="term" value="F:ribonuclease P activity"/>
    <property type="evidence" value="ECO:0007669"/>
    <property type="project" value="UniProtKB-EC"/>
</dbReference>
<dbReference type="PANTHER" id="PTHR33992:SF1">
    <property type="entry name" value="RIBONUCLEASE P PROTEIN COMPONENT"/>
    <property type="match status" value="1"/>
</dbReference>
<keyword evidence="2" id="KW-0819">tRNA processing</keyword>
<dbReference type="EMBL" id="VSSQ01000171">
    <property type="protein sequence ID" value="MPL83064.1"/>
    <property type="molecule type" value="Genomic_DNA"/>
</dbReference>
<comment type="caution">
    <text evidence="7">The sequence shown here is derived from an EMBL/GenBank/DDBJ whole genome shotgun (WGS) entry which is preliminary data.</text>
</comment>
<organism evidence="7">
    <name type="scientific">bioreactor metagenome</name>
    <dbReference type="NCBI Taxonomy" id="1076179"/>
    <lineage>
        <taxon>unclassified sequences</taxon>
        <taxon>metagenomes</taxon>
        <taxon>ecological metagenomes</taxon>
    </lineage>
</organism>
<dbReference type="EC" id="3.1.26.5" evidence="7"/>
<dbReference type="InterPro" id="IPR020539">
    <property type="entry name" value="RNase_P_CS"/>
</dbReference>
<evidence type="ECO:0000313" key="7">
    <source>
        <dbReference type="EMBL" id="MPL83064.1"/>
    </source>
</evidence>
<name>A0A644UVY4_9ZZZZ</name>
<accession>A0A644UVY4</accession>
<reference evidence="7" key="1">
    <citation type="submission" date="2019-08" db="EMBL/GenBank/DDBJ databases">
        <authorList>
            <person name="Kucharzyk K."/>
            <person name="Murdoch R.W."/>
            <person name="Higgins S."/>
            <person name="Loffler F."/>
        </authorList>
    </citation>
    <scope>NUCLEOTIDE SEQUENCE</scope>
</reference>
<dbReference type="Gene3D" id="3.30.230.10">
    <property type="match status" value="1"/>
</dbReference>
<dbReference type="InterPro" id="IPR014721">
    <property type="entry name" value="Ribsml_uS5_D2-typ_fold_subgr"/>
</dbReference>
<dbReference type="InterPro" id="IPR000100">
    <property type="entry name" value="RNase_P"/>
</dbReference>
<dbReference type="AlphaFoldDB" id="A0A644UVY4"/>
<evidence type="ECO:0000256" key="6">
    <source>
        <dbReference type="ARBA" id="ARBA00022884"/>
    </source>
</evidence>